<organism evidence="1 2">
    <name type="scientific">Streptosporangium becharense</name>
    <dbReference type="NCBI Taxonomy" id="1816182"/>
    <lineage>
        <taxon>Bacteria</taxon>
        <taxon>Bacillati</taxon>
        <taxon>Actinomycetota</taxon>
        <taxon>Actinomycetes</taxon>
        <taxon>Streptosporangiales</taxon>
        <taxon>Streptosporangiaceae</taxon>
        <taxon>Streptosporangium</taxon>
    </lineage>
</organism>
<name>A0A7W9MEA6_9ACTN</name>
<evidence type="ECO:0000313" key="2">
    <source>
        <dbReference type="Proteomes" id="UP000540685"/>
    </source>
</evidence>
<accession>A0A7W9MEA6</accession>
<gene>
    <name evidence="1" type="ORF">F4562_000844</name>
</gene>
<reference evidence="1 2" key="1">
    <citation type="submission" date="2020-08" db="EMBL/GenBank/DDBJ databases">
        <title>Sequencing the genomes of 1000 actinobacteria strains.</title>
        <authorList>
            <person name="Klenk H.-P."/>
        </authorList>
    </citation>
    <scope>NUCLEOTIDE SEQUENCE [LARGE SCALE GENOMIC DNA]</scope>
    <source>
        <strain evidence="1 2">DSM 46887</strain>
    </source>
</reference>
<keyword evidence="2" id="KW-1185">Reference proteome</keyword>
<dbReference type="Proteomes" id="UP000540685">
    <property type="component" value="Unassembled WGS sequence"/>
</dbReference>
<proteinExistence type="predicted"/>
<dbReference type="AlphaFoldDB" id="A0A7W9MEA6"/>
<dbReference type="EMBL" id="JACHMP010000001">
    <property type="protein sequence ID" value="MBB5817782.1"/>
    <property type="molecule type" value="Genomic_DNA"/>
</dbReference>
<dbReference type="RefSeq" id="WP_184545368.1">
    <property type="nucleotide sequence ID" value="NZ_JACHMP010000001.1"/>
</dbReference>
<protein>
    <submittedName>
        <fullName evidence="1">Uncharacterized protein</fullName>
    </submittedName>
</protein>
<comment type="caution">
    <text evidence="1">The sequence shown here is derived from an EMBL/GenBank/DDBJ whole genome shotgun (WGS) entry which is preliminary data.</text>
</comment>
<sequence>MTMLAGQGRNTALPPIWPDDRYEVVCERDDPHGTTRDRYHFPQYAVHSARSLETAGLARRVRVFRLADDVVIYDRVNGIDLSPDEW</sequence>
<evidence type="ECO:0000313" key="1">
    <source>
        <dbReference type="EMBL" id="MBB5817782.1"/>
    </source>
</evidence>